<gene>
    <name evidence="2" type="ORF">K469DRAFT_175189</name>
</gene>
<feature type="region of interest" description="Disordered" evidence="1">
    <location>
        <begin position="16"/>
        <end position="51"/>
    </location>
</feature>
<organism evidence="2 3">
    <name type="scientific">Zopfia rhizophila CBS 207.26</name>
    <dbReference type="NCBI Taxonomy" id="1314779"/>
    <lineage>
        <taxon>Eukaryota</taxon>
        <taxon>Fungi</taxon>
        <taxon>Dikarya</taxon>
        <taxon>Ascomycota</taxon>
        <taxon>Pezizomycotina</taxon>
        <taxon>Dothideomycetes</taxon>
        <taxon>Dothideomycetes incertae sedis</taxon>
        <taxon>Zopfiaceae</taxon>
        <taxon>Zopfia</taxon>
    </lineage>
</organism>
<feature type="compositionally biased region" description="Gly residues" evidence="1">
    <location>
        <begin position="16"/>
        <end position="33"/>
    </location>
</feature>
<name>A0A6A6DYW2_9PEZI</name>
<feature type="compositionally biased region" description="Basic and acidic residues" evidence="1">
    <location>
        <begin position="34"/>
        <end position="46"/>
    </location>
</feature>
<keyword evidence="3" id="KW-1185">Reference proteome</keyword>
<evidence type="ECO:0000313" key="3">
    <source>
        <dbReference type="Proteomes" id="UP000800200"/>
    </source>
</evidence>
<dbReference type="EMBL" id="ML994636">
    <property type="protein sequence ID" value="KAF2184867.1"/>
    <property type="molecule type" value="Genomic_DNA"/>
</dbReference>
<reference evidence="2" key="1">
    <citation type="journal article" date="2020" name="Stud. Mycol.">
        <title>101 Dothideomycetes genomes: a test case for predicting lifestyles and emergence of pathogens.</title>
        <authorList>
            <person name="Haridas S."/>
            <person name="Albert R."/>
            <person name="Binder M."/>
            <person name="Bloem J."/>
            <person name="Labutti K."/>
            <person name="Salamov A."/>
            <person name="Andreopoulos B."/>
            <person name="Baker S."/>
            <person name="Barry K."/>
            <person name="Bills G."/>
            <person name="Bluhm B."/>
            <person name="Cannon C."/>
            <person name="Castanera R."/>
            <person name="Culley D."/>
            <person name="Daum C."/>
            <person name="Ezra D."/>
            <person name="Gonzalez J."/>
            <person name="Henrissat B."/>
            <person name="Kuo A."/>
            <person name="Liang C."/>
            <person name="Lipzen A."/>
            <person name="Lutzoni F."/>
            <person name="Magnuson J."/>
            <person name="Mondo S."/>
            <person name="Nolan M."/>
            <person name="Ohm R."/>
            <person name="Pangilinan J."/>
            <person name="Park H.-J."/>
            <person name="Ramirez L."/>
            <person name="Alfaro M."/>
            <person name="Sun H."/>
            <person name="Tritt A."/>
            <person name="Yoshinaga Y."/>
            <person name="Zwiers L.-H."/>
            <person name="Turgeon B."/>
            <person name="Goodwin S."/>
            <person name="Spatafora J."/>
            <person name="Crous P."/>
            <person name="Grigoriev I."/>
        </authorList>
    </citation>
    <scope>NUCLEOTIDE SEQUENCE</scope>
    <source>
        <strain evidence="2">CBS 207.26</strain>
    </source>
</reference>
<dbReference type="AlphaFoldDB" id="A0A6A6DYW2"/>
<protein>
    <submittedName>
        <fullName evidence="2">Uncharacterized protein</fullName>
    </submittedName>
</protein>
<sequence length="81" mass="8462">MHEDIVIKLGARVNGGDDGWGAGEDVGGGGGFGERGERSDHGDAGERVGFGGQEEDGIVELLHPLAEGLLLSRHFALLRCH</sequence>
<accession>A0A6A6DYW2</accession>
<evidence type="ECO:0000256" key="1">
    <source>
        <dbReference type="SAM" id="MobiDB-lite"/>
    </source>
</evidence>
<dbReference type="Proteomes" id="UP000800200">
    <property type="component" value="Unassembled WGS sequence"/>
</dbReference>
<proteinExistence type="predicted"/>
<evidence type="ECO:0000313" key="2">
    <source>
        <dbReference type="EMBL" id="KAF2184867.1"/>
    </source>
</evidence>